<reference evidence="2" key="1">
    <citation type="journal article" date="2018" name="Genome Announc.">
        <title>Draft Genome Sequence of Mycobacterium montefiorense Isolated from Japanese Black Salamander (Hynobius nigrescens).</title>
        <authorList>
            <person name="Fukano H."/>
            <person name="Yoshida M."/>
            <person name="Shimizu A."/>
            <person name="Iwao H."/>
            <person name="Katayama Y."/>
            <person name="Omatsu T."/>
            <person name="Mizutani T."/>
            <person name="Kurata O."/>
            <person name="Wada S."/>
            <person name="Hoshino Y."/>
        </authorList>
    </citation>
    <scope>NUCLEOTIDE SEQUENCE</scope>
    <source>
        <strain evidence="2">BS</strain>
    </source>
</reference>
<dbReference type="Gene3D" id="1.10.10.800">
    <property type="match status" value="1"/>
</dbReference>
<dbReference type="InterPro" id="IPR000383">
    <property type="entry name" value="Xaa-Pro-like_dom"/>
</dbReference>
<dbReference type="EMBL" id="BFCH01000011">
    <property type="protein sequence ID" value="GBG37414.1"/>
    <property type="molecule type" value="Genomic_DNA"/>
</dbReference>
<evidence type="ECO:0000259" key="1">
    <source>
        <dbReference type="Pfam" id="PF02129"/>
    </source>
</evidence>
<dbReference type="PANTHER" id="PTHR47751:SF2">
    <property type="entry name" value="DLTD N-TERMINAL DOMAIN PROTEIN (AFU_ORTHOLOGUE AFUA_8G00380)-RELATED"/>
    <property type="match status" value="1"/>
</dbReference>
<dbReference type="GO" id="GO:0016787">
    <property type="term" value="F:hydrolase activity"/>
    <property type="evidence" value="ECO:0007669"/>
    <property type="project" value="InterPro"/>
</dbReference>
<protein>
    <recommendedName>
        <fullName evidence="1">Xaa-Pro dipeptidyl-peptidase-like domain-containing protein</fullName>
    </recommendedName>
</protein>
<evidence type="ECO:0000313" key="2">
    <source>
        <dbReference type="EMBL" id="GBG37414.1"/>
    </source>
</evidence>
<dbReference type="RefSeq" id="WP_108921567.1">
    <property type="nucleotide sequence ID" value="NZ_BFCH01000011.1"/>
</dbReference>
<dbReference type="EMBL" id="BQYH01000002">
    <property type="protein sequence ID" value="GKU70274.1"/>
    <property type="molecule type" value="Genomic_DNA"/>
</dbReference>
<gene>
    <name evidence="2" type="ORF">MmonteBS_17860</name>
    <name evidence="3" type="ORF">NJB18185_00520</name>
</gene>
<proteinExistence type="predicted"/>
<dbReference type="Proteomes" id="UP000245060">
    <property type="component" value="Unassembled WGS sequence"/>
</dbReference>
<dbReference type="SUPFAM" id="SSF53474">
    <property type="entry name" value="alpha/beta-Hydrolases"/>
    <property type="match status" value="1"/>
</dbReference>
<dbReference type="InterPro" id="IPR029058">
    <property type="entry name" value="AB_hydrolase_fold"/>
</dbReference>
<reference evidence="3" key="4">
    <citation type="submission" date="2022-04" db="EMBL/GenBank/DDBJ databases">
        <authorList>
            <person name="Komine T."/>
            <person name="Fukano H."/>
            <person name="Wada S."/>
        </authorList>
    </citation>
    <scope>NUCLEOTIDE SEQUENCE</scope>
    <source>
        <strain evidence="3">NJB18185</strain>
    </source>
</reference>
<organism evidence="3 5">
    <name type="scientific">Mycobacterium montefiorense</name>
    <dbReference type="NCBI Taxonomy" id="154654"/>
    <lineage>
        <taxon>Bacteria</taxon>
        <taxon>Bacillati</taxon>
        <taxon>Actinomycetota</taxon>
        <taxon>Actinomycetes</taxon>
        <taxon>Mycobacteriales</taxon>
        <taxon>Mycobacteriaceae</taxon>
        <taxon>Mycobacterium</taxon>
        <taxon>Mycobacterium simiae complex</taxon>
    </lineage>
</organism>
<dbReference type="InterPro" id="IPR051411">
    <property type="entry name" value="Polyketide_trans_af380"/>
</dbReference>
<dbReference type="Proteomes" id="UP001139505">
    <property type="component" value="Unassembled WGS sequence"/>
</dbReference>
<dbReference type="Gene3D" id="3.40.50.1820">
    <property type="entry name" value="alpha/beta hydrolase"/>
    <property type="match status" value="1"/>
</dbReference>
<accession>A0AA37UTW8</accession>
<reference evidence="3" key="3">
    <citation type="journal article" date="2022" name="Microbiol. Resour. Announc.">
        <title>Draft Genome Sequences of Eight Mycobacterium montefiorense Strains Isolated from Salamanders in Captivity.</title>
        <authorList>
            <person name="Komine T."/>
            <person name="Ihara H."/>
            <person name="Fukano H."/>
            <person name="Hoshino Y."/>
            <person name="Kurata O."/>
            <person name="Wada S."/>
        </authorList>
    </citation>
    <scope>NUCLEOTIDE SEQUENCE</scope>
    <source>
        <strain evidence="3">NJB18185</strain>
    </source>
</reference>
<feature type="domain" description="Xaa-Pro dipeptidyl-peptidase-like" evidence="1">
    <location>
        <begin position="11"/>
        <end position="140"/>
    </location>
</feature>
<evidence type="ECO:0000313" key="5">
    <source>
        <dbReference type="Proteomes" id="UP001139505"/>
    </source>
</evidence>
<dbReference type="AlphaFoldDB" id="A0AA37UTW8"/>
<dbReference type="Pfam" id="PF02129">
    <property type="entry name" value="Peptidase_S15"/>
    <property type="match status" value="1"/>
</dbReference>
<sequence>MKRDVEFTTEDGIVLRGVLHAPEQCSAPGIVMAHGFSGVKEQLDHYAASFSASGFSVLLYDHRSFGTSEGLPRYEVDPYQQICDWQDAITFSLTQPEFDDTVTVGVFGSSYAGGLAMVLAACDARVGTVVAQVPNVSGHRNAPLLLGEDGVAEVRRRSVKDRAVRLAGGDPEMVPVFTTEPGGFCALPPAVDAAYLQELEDLGTWRNTVTLRSLEHLVEFEPAGWVPFVAPKPLLMVVGEQDTCTFVKVQREVFATAGEPKKLVAHPGGHFDTYSTHFGVAGSAARDWFVEHSRLTTASTPNRF</sequence>
<evidence type="ECO:0000313" key="3">
    <source>
        <dbReference type="EMBL" id="GKU70274.1"/>
    </source>
</evidence>
<dbReference type="PANTHER" id="PTHR47751">
    <property type="entry name" value="SUPERFAMILY HYDROLASE, PUTATIVE (AFU_ORTHOLOGUE AFUA_2G16580)-RELATED"/>
    <property type="match status" value="1"/>
</dbReference>
<keyword evidence="4" id="KW-1185">Reference proteome</keyword>
<name>A0AA37UTW8_9MYCO</name>
<evidence type="ECO:0000313" key="4">
    <source>
        <dbReference type="Proteomes" id="UP000245060"/>
    </source>
</evidence>
<comment type="caution">
    <text evidence="3">The sequence shown here is derived from an EMBL/GenBank/DDBJ whole genome shotgun (WGS) entry which is preliminary data.</text>
</comment>
<reference evidence="4" key="2">
    <citation type="submission" date="2018-04" db="EMBL/GenBank/DDBJ databases">
        <title>Draft genome sequence of Mycobacterium montefiorense isolated from Japanese black salamander.</title>
        <authorList>
            <person name="Fukano H."/>
            <person name="Yoshida M."/>
            <person name="Shimizu A."/>
            <person name="Iwao H."/>
            <person name="Kurata O."/>
            <person name="Katayama Y."/>
            <person name="Omatsu T."/>
            <person name="Mizutani T."/>
            <person name="Wada S."/>
            <person name="Hoshino Y."/>
        </authorList>
    </citation>
    <scope>NUCLEOTIDE SEQUENCE [LARGE SCALE GENOMIC DNA]</scope>
    <source>
        <strain evidence="4">BS</strain>
    </source>
</reference>